<dbReference type="PANTHER" id="PTHR43303:SF4">
    <property type="entry name" value="NADPH DEHYDROGENASE C23G7.10C-RELATED"/>
    <property type="match status" value="1"/>
</dbReference>
<comment type="cofactor">
    <cofactor evidence="1">
        <name>FMN</name>
        <dbReference type="ChEBI" id="CHEBI:58210"/>
    </cofactor>
</comment>
<evidence type="ECO:0000256" key="4">
    <source>
        <dbReference type="ARBA" id="ARBA00022857"/>
    </source>
</evidence>
<dbReference type="GO" id="GO:0050661">
    <property type="term" value="F:NADP binding"/>
    <property type="evidence" value="ECO:0007669"/>
    <property type="project" value="InterPro"/>
</dbReference>
<dbReference type="Proteomes" id="UP000237340">
    <property type="component" value="Unassembled WGS sequence"/>
</dbReference>
<evidence type="ECO:0000313" key="8">
    <source>
        <dbReference type="Proteomes" id="UP000237340"/>
    </source>
</evidence>
<keyword evidence="3" id="KW-0288">FMN</keyword>
<dbReference type="GO" id="GO:0003959">
    <property type="term" value="F:NADPH dehydrogenase activity"/>
    <property type="evidence" value="ECO:0007669"/>
    <property type="project" value="InterPro"/>
</dbReference>
<keyword evidence="4" id="KW-0521">NADP</keyword>
<dbReference type="EMBL" id="PPXD01000018">
    <property type="protein sequence ID" value="POH64907.1"/>
    <property type="molecule type" value="Genomic_DNA"/>
</dbReference>
<evidence type="ECO:0000256" key="3">
    <source>
        <dbReference type="ARBA" id="ARBA00022643"/>
    </source>
</evidence>
<evidence type="ECO:0000259" key="6">
    <source>
        <dbReference type="Pfam" id="PF00724"/>
    </source>
</evidence>
<keyword evidence="2" id="KW-0285">Flavoprotein</keyword>
<dbReference type="GO" id="GO:0010181">
    <property type="term" value="F:FMN binding"/>
    <property type="evidence" value="ECO:0007669"/>
    <property type="project" value="InterPro"/>
</dbReference>
<sequence length="375" mass="39307">MSTVLAPAAADSAAAVSLFDPISLREVVIRNRLWVAPMCQYSVIERDGVPTDWHLVHLGSMAAGGAGLIVTEATAVSPEGRITDRDTGIWNDTQASAWAHIVDYLHGQGATAGIQLAHAGRKASTWPAWGTSLHGSVPADQGGWPTLGPSAIAFPGYAAPMALDHAGIDTVVADFVTAARRAIVAGFDVLELHAAHGYLLHQFLSPLSNQRTDEFGGSLENRARLLLRVVKAVRAEVGESIPLLVRFSATDYTVDGWSVEETAVVAGWAAQAGADFFDVSSGGNVTGVQIPLTPGYQVPLAQFVKATAAVPVNAVGLITTAAHANDIVASGAADAVMLGREFLRDPHFALRAAAELGVPLDYWPGQYARAAWPAV</sequence>
<feature type="domain" description="NADH:flavin oxidoreductase/NADH oxidase N-terminal" evidence="6">
    <location>
        <begin position="17"/>
        <end position="355"/>
    </location>
</feature>
<dbReference type="SUPFAM" id="SSF51395">
    <property type="entry name" value="FMN-linked oxidoreductases"/>
    <property type="match status" value="1"/>
</dbReference>
<dbReference type="AlphaFoldDB" id="A0A2S3ZEK6"/>
<organism evidence="7 8">
    <name type="scientific">Cryobacterium zongtaii</name>
    <dbReference type="NCBI Taxonomy" id="1259217"/>
    <lineage>
        <taxon>Bacteria</taxon>
        <taxon>Bacillati</taxon>
        <taxon>Actinomycetota</taxon>
        <taxon>Actinomycetes</taxon>
        <taxon>Micrococcales</taxon>
        <taxon>Microbacteriaceae</taxon>
        <taxon>Cryobacterium</taxon>
    </lineage>
</organism>
<evidence type="ECO:0000256" key="2">
    <source>
        <dbReference type="ARBA" id="ARBA00022630"/>
    </source>
</evidence>
<gene>
    <name evidence="7" type="ORF">C3B61_11940</name>
</gene>
<accession>A0A2S3ZEK6</accession>
<proteinExistence type="predicted"/>
<evidence type="ECO:0000256" key="1">
    <source>
        <dbReference type="ARBA" id="ARBA00001917"/>
    </source>
</evidence>
<dbReference type="Pfam" id="PF00724">
    <property type="entry name" value="Oxidored_FMN"/>
    <property type="match status" value="1"/>
</dbReference>
<name>A0A2S3ZEK6_9MICO</name>
<keyword evidence="5" id="KW-0560">Oxidoreductase</keyword>
<evidence type="ECO:0000256" key="5">
    <source>
        <dbReference type="ARBA" id="ARBA00023002"/>
    </source>
</evidence>
<dbReference type="PANTHER" id="PTHR43303">
    <property type="entry name" value="NADPH DEHYDROGENASE C23G7.10C-RELATED"/>
    <property type="match status" value="1"/>
</dbReference>
<dbReference type="InterPro" id="IPR001155">
    <property type="entry name" value="OxRdtase_FMN_N"/>
</dbReference>
<reference evidence="7 8" key="1">
    <citation type="submission" date="2018-01" db="EMBL/GenBank/DDBJ databases">
        <title>Cryobacterium sp. nov., from glaciers in China.</title>
        <authorList>
            <person name="Liu Q."/>
            <person name="Xin Y.-H."/>
        </authorList>
    </citation>
    <scope>NUCLEOTIDE SEQUENCE [LARGE SCALE GENOMIC DNA]</scope>
    <source>
        <strain evidence="7 8">TMN-42</strain>
    </source>
</reference>
<keyword evidence="8" id="KW-1185">Reference proteome</keyword>
<comment type="caution">
    <text evidence="7">The sequence shown here is derived from an EMBL/GenBank/DDBJ whole genome shotgun (WGS) entry which is preliminary data.</text>
</comment>
<dbReference type="InterPro" id="IPR013785">
    <property type="entry name" value="Aldolase_TIM"/>
</dbReference>
<dbReference type="Gene3D" id="3.20.20.70">
    <property type="entry name" value="Aldolase class I"/>
    <property type="match status" value="1"/>
</dbReference>
<dbReference type="InterPro" id="IPR044152">
    <property type="entry name" value="YqjM-like"/>
</dbReference>
<dbReference type="CDD" id="cd02932">
    <property type="entry name" value="OYE_YqiM_FMN"/>
    <property type="match status" value="1"/>
</dbReference>
<evidence type="ECO:0000313" key="7">
    <source>
        <dbReference type="EMBL" id="POH64907.1"/>
    </source>
</evidence>
<protein>
    <submittedName>
        <fullName evidence="7">Oxidoreductase</fullName>
    </submittedName>
</protein>